<organism evidence="7">
    <name type="scientific">freshwater metagenome</name>
    <dbReference type="NCBI Taxonomy" id="449393"/>
    <lineage>
        <taxon>unclassified sequences</taxon>
        <taxon>metagenomes</taxon>
        <taxon>ecological metagenomes</taxon>
    </lineage>
</organism>
<proteinExistence type="predicted"/>
<feature type="domain" description="Sporulation stage II protein D amidase enhancer LytB N-terminal" evidence="1">
    <location>
        <begin position="186"/>
        <end position="262"/>
    </location>
</feature>
<reference evidence="7" key="1">
    <citation type="submission" date="2020-05" db="EMBL/GenBank/DDBJ databases">
        <authorList>
            <person name="Chiriac C."/>
            <person name="Salcher M."/>
            <person name="Ghai R."/>
            <person name="Kavagutti S V."/>
        </authorList>
    </citation>
    <scope>NUCLEOTIDE SEQUENCE</scope>
</reference>
<dbReference type="Pfam" id="PF08486">
    <property type="entry name" value="SpoIID"/>
    <property type="match status" value="1"/>
</dbReference>
<evidence type="ECO:0000313" key="3">
    <source>
        <dbReference type="EMBL" id="CAB4709362.1"/>
    </source>
</evidence>
<protein>
    <submittedName>
        <fullName evidence="7">Unannotated protein</fullName>
    </submittedName>
</protein>
<dbReference type="EMBL" id="CAFBPT010000005">
    <property type="protein sequence ID" value="CAB5029488.1"/>
    <property type="molecule type" value="Genomic_DNA"/>
</dbReference>
<dbReference type="InterPro" id="IPR013486">
    <property type="entry name" value="SpoIID/LytB"/>
</dbReference>
<dbReference type="EMBL" id="CAEZXD010000002">
    <property type="protein sequence ID" value="CAB4667239.1"/>
    <property type="molecule type" value="Genomic_DNA"/>
</dbReference>
<gene>
    <name evidence="2" type="ORF">UFOPK2343_00141</name>
    <name evidence="3" type="ORF">UFOPK2652_00696</name>
    <name evidence="4" type="ORF">UFOPK3128_00632</name>
    <name evidence="5" type="ORF">UFOPK3227_00262</name>
    <name evidence="6" type="ORF">UFOPK3511_00676</name>
    <name evidence="7" type="ORF">UFOPK3880_00582</name>
    <name evidence="8" type="ORF">UFOPK4146_00820</name>
</gene>
<dbReference type="EMBL" id="CAFBNU010000004">
    <property type="protein sequence ID" value="CAB4963709.1"/>
    <property type="molecule type" value="Genomic_DNA"/>
</dbReference>
<dbReference type="EMBL" id="CAFAHD010000015">
    <property type="protein sequence ID" value="CAB4837248.1"/>
    <property type="molecule type" value="Genomic_DNA"/>
</dbReference>
<name>A0A6J7LCB8_9ZZZZ</name>
<dbReference type="InterPro" id="IPR013693">
    <property type="entry name" value="SpoIID/LytB_N"/>
</dbReference>
<dbReference type="EMBL" id="CAFAAZ010000004">
    <property type="protein sequence ID" value="CAB4818630.1"/>
    <property type="molecule type" value="Genomic_DNA"/>
</dbReference>
<evidence type="ECO:0000313" key="8">
    <source>
        <dbReference type="EMBL" id="CAB5029488.1"/>
    </source>
</evidence>
<evidence type="ECO:0000313" key="2">
    <source>
        <dbReference type="EMBL" id="CAB4667239.1"/>
    </source>
</evidence>
<evidence type="ECO:0000313" key="6">
    <source>
        <dbReference type="EMBL" id="CAB4894739.1"/>
    </source>
</evidence>
<dbReference type="GO" id="GO:0030435">
    <property type="term" value="P:sporulation resulting in formation of a cellular spore"/>
    <property type="evidence" value="ECO:0007669"/>
    <property type="project" value="InterPro"/>
</dbReference>
<dbReference type="AlphaFoldDB" id="A0A6J7LCB8"/>
<dbReference type="EMBL" id="CAEZYD010000007">
    <property type="protein sequence ID" value="CAB4709362.1"/>
    <property type="molecule type" value="Genomic_DNA"/>
</dbReference>
<evidence type="ECO:0000259" key="1">
    <source>
        <dbReference type="Pfam" id="PF08486"/>
    </source>
</evidence>
<sequence>MRRFAIALALISLTLTSQANATPPKSFTFIGAGYGHGVGLSQYGAKGQALEGKTATEILNYYFPEAQVTPVLDSRIISVNVAHQVPSLSLTIPVEDFFTIQGEGLIETATTPGASLSFAILNNLISGADTSAKSWIVKWNNPNSVVTLNYGTTKFLVSHGYIKLRAVKAIGLGFRIEATNLLRLHDEYLYGIAEVPSSWPAATLQSQVIASRTYALMRMNSIKKACDCHVYNSKYDQAFVGFSKEGEARYGQLWKAAVDATAVDADNGLALTIDGAPISVFFSSSTGGATQRAVDVWGTDIPHLLSVPDPWSIDPAINKNYASWTKKVSQKAMAKAFGLPDVERYEIVSRTATNSVLFITGFSSSGQAKTLPVATLKTAVKLPSSWFDLPIS</sequence>
<evidence type="ECO:0000313" key="4">
    <source>
        <dbReference type="EMBL" id="CAB4818630.1"/>
    </source>
</evidence>
<dbReference type="EMBL" id="CAFBMA010000004">
    <property type="protein sequence ID" value="CAB4894739.1"/>
    <property type="molecule type" value="Genomic_DNA"/>
</dbReference>
<dbReference type="NCBIfam" id="TIGR02669">
    <property type="entry name" value="SpoIID_LytB"/>
    <property type="match status" value="1"/>
</dbReference>
<evidence type="ECO:0000313" key="5">
    <source>
        <dbReference type="EMBL" id="CAB4837248.1"/>
    </source>
</evidence>
<evidence type="ECO:0000313" key="7">
    <source>
        <dbReference type="EMBL" id="CAB4963709.1"/>
    </source>
</evidence>
<accession>A0A6J7LCB8</accession>